<dbReference type="GO" id="GO:0062193">
    <property type="term" value="F:D-ribose pyranase activity"/>
    <property type="evidence" value="ECO:0007669"/>
    <property type="project" value="UniProtKB-EC"/>
</dbReference>
<dbReference type="InterPro" id="IPR050443">
    <property type="entry name" value="RbsD/FucU_mutarotase"/>
</dbReference>
<reference evidence="5" key="1">
    <citation type="submission" date="2018-05" db="EMBL/GenBank/DDBJ databases">
        <title>Micromonospora globispora sp. nov. and Micromonospora rugosa sp. nov., isolated from marine sediment.</title>
        <authorList>
            <person name="Carro L."/>
            <person name="Aysel V."/>
            <person name="Cetin D."/>
            <person name="Igual J.M."/>
            <person name="Klenk H.-P."/>
            <person name="Trujillo M.E."/>
            <person name="Sahin N."/>
        </authorList>
    </citation>
    <scope>NUCLEOTIDE SEQUENCE [LARGE SCALE GENOMIC DNA]</scope>
    <source>
        <strain evidence="5">S2904</strain>
    </source>
</reference>
<comment type="catalytic activity">
    <reaction evidence="1">
        <text>beta-D-ribopyranose = beta-D-ribofuranose</text>
        <dbReference type="Rhea" id="RHEA:25432"/>
        <dbReference type="ChEBI" id="CHEBI:27476"/>
        <dbReference type="ChEBI" id="CHEBI:47002"/>
        <dbReference type="EC" id="5.4.99.62"/>
    </reaction>
</comment>
<evidence type="ECO:0000313" key="4">
    <source>
        <dbReference type="EMBL" id="PWU47705.1"/>
    </source>
</evidence>
<dbReference type="RefSeq" id="WP_109945086.1">
    <property type="nucleotide sequence ID" value="NZ_QGGF01000693.1"/>
</dbReference>
<protein>
    <submittedName>
        <fullName evidence="4">Transport protein RbsD/FucU</fullName>
    </submittedName>
</protein>
<dbReference type="GO" id="GO:0006004">
    <property type="term" value="P:fucose metabolic process"/>
    <property type="evidence" value="ECO:0007669"/>
    <property type="project" value="TreeGrafter"/>
</dbReference>
<dbReference type="SUPFAM" id="SSF102546">
    <property type="entry name" value="RbsD-like"/>
    <property type="match status" value="1"/>
</dbReference>
<keyword evidence="2" id="KW-0413">Isomerase</keyword>
<dbReference type="PANTHER" id="PTHR31690:SF4">
    <property type="entry name" value="FUCOSE MUTAROTASE"/>
    <property type="match status" value="1"/>
</dbReference>
<dbReference type="Pfam" id="PF05025">
    <property type="entry name" value="RbsD_FucU"/>
    <property type="match status" value="1"/>
</dbReference>
<evidence type="ECO:0000313" key="5">
    <source>
        <dbReference type="Proteomes" id="UP000245683"/>
    </source>
</evidence>
<sequence length="143" mass="15157">MPLSGISPILTGELLAHLDAMGHSDAVVLADAHFPAARLARRLLVLPGLGTPEVLRAVRTVTPLDDAPALDLMAAADGVRQPVQDELIDAAGAGQRDVRFVGRHDFYDVAAGAYLIVRTGETRTYGNAILRKGIVTIDDGRKP</sequence>
<dbReference type="OrthoDB" id="9805009at2"/>
<dbReference type="Proteomes" id="UP000245683">
    <property type="component" value="Unassembled WGS sequence"/>
</dbReference>
<proteinExistence type="predicted"/>
<name>A0A317K410_9ACTN</name>
<keyword evidence="5" id="KW-1185">Reference proteome</keyword>
<evidence type="ECO:0000256" key="1">
    <source>
        <dbReference type="ARBA" id="ARBA00000223"/>
    </source>
</evidence>
<evidence type="ECO:0000256" key="3">
    <source>
        <dbReference type="ARBA" id="ARBA00036324"/>
    </source>
</evidence>
<dbReference type="AlphaFoldDB" id="A0A317K410"/>
<comment type="catalytic activity">
    <reaction evidence="3">
        <text>alpha-L-fucose = beta-L-fucose</text>
        <dbReference type="Rhea" id="RHEA:25580"/>
        <dbReference type="ChEBI" id="CHEBI:42548"/>
        <dbReference type="ChEBI" id="CHEBI:42589"/>
        <dbReference type="EC" id="5.1.3.29"/>
    </reaction>
</comment>
<gene>
    <name evidence="4" type="ORF">DLJ46_13885</name>
</gene>
<dbReference type="GO" id="GO:0042806">
    <property type="term" value="F:fucose binding"/>
    <property type="evidence" value="ECO:0007669"/>
    <property type="project" value="TreeGrafter"/>
</dbReference>
<accession>A0A317K410</accession>
<dbReference type="InterPro" id="IPR007721">
    <property type="entry name" value="RbsD_FucU"/>
</dbReference>
<organism evidence="4 5">
    <name type="scientific">Micromonospora globispora</name>
    <dbReference type="NCBI Taxonomy" id="1450148"/>
    <lineage>
        <taxon>Bacteria</taxon>
        <taxon>Bacillati</taxon>
        <taxon>Actinomycetota</taxon>
        <taxon>Actinomycetes</taxon>
        <taxon>Micromonosporales</taxon>
        <taxon>Micromonosporaceae</taxon>
        <taxon>Micromonospora</taxon>
    </lineage>
</organism>
<dbReference type="GO" id="GO:0036373">
    <property type="term" value="F:L-fucose mutarotase activity"/>
    <property type="evidence" value="ECO:0007669"/>
    <property type="project" value="UniProtKB-EC"/>
</dbReference>
<dbReference type="EMBL" id="QGSV01000180">
    <property type="protein sequence ID" value="PWU47705.1"/>
    <property type="molecule type" value="Genomic_DNA"/>
</dbReference>
<dbReference type="InterPro" id="IPR023750">
    <property type="entry name" value="RbsD-like_sf"/>
</dbReference>
<dbReference type="Gene3D" id="3.40.1650.10">
    <property type="entry name" value="RbsD-like domain"/>
    <property type="match status" value="1"/>
</dbReference>
<evidence type="ECO:0000256" key="2">
    <source>
        <dbReference type="ARBA" id="ARBA00023235"/>
    </source>
</evidence>
<dbReference type="PANTHER" id="PTHR31690">
    <property type="entry name" value="FUCOSE MUTAROTASE"/>
    <property type="match status" value="1"/>
</dbReference>
<comment type="caution">
    <text evidence="4">The sequence shown here is derived from an EMBL/GenBank/DDBJ whole genome shotgun (WGS) entry which is preliminary data.</text>
</comment>